<keyword evidence="1" id="KW-1133">Transmembrane helix</keyword>
<feature type="transmembrane region" description="Helical" evidence="1">
    <location>
        <begin position="95"/>
        <end position="114"/>
    </location>
</feature>
<reference evidence="3" key="1">
    <citation type="journal article" date="2011" name="Proc. Natl. Acad. Sci. U.S.A.">
        <title>Obligate biotrophy features unraveled by the genomic analysis of rust fungi.</title>
        <authorList>
            <person name="Duplessis S."/>
            <person name="Cuomo C.A."/>
            <person name="Lin Y.-C."/>
            <person name="Aerts A."/>
            <person name="Tisserant E."/>
            <person name="Veneault-Fourrey C."/>
            <person name="Joly D.L."/>
            <person name="Hacquard S."/>
            <person name="Amselem J."/>
            <person name="Cantarel B.L."/>
            <person name="Chiu R."/>
            <person name="Coutinho P.M."/>
            <person name="Feau N."/>
            <person name="Field M."/>
            <person name="Frey P."/>
            <person name="Gelhaye E."/>
            <person name="Goldberg J."/>
            <person name="Grabherr M.G."/>
            <person name="Kodira C.D."/>
            <person name="Kohler A."/>
            <person name="Kuees U."/>
            <person name="Lindquist E.A."/>
            <person name="Lucas S.M."/>
            <person name="Mago R."/>
            <person name="Mauceli E."/>
            <person name="Morin E."/>
            <person name="Murat C."/>
            <person name="Pangilinan J.L."/>
            <person name="Park R."/>
            <person name="Pearson M."/>
            <person name="Quesneville H."/>
            <person name="Rouhier N."/>
            <person name="Sakthikumar S."/>
            <person name="Salamov A.A."/>
            <person name="Schmutz J."/>
            <person name="Selles B."/>
            <person name="Shapiro H."/>
            <person name="Tanguay P."/>
            <person name="Tuskan G.A."/>
            <person name="Henrissat B."/>
            <person name="Van de Peer Y."/>
            <person name="Rouze P."/>
            <person name="Ellis J.G."/>
            <person name="Dodds P.N."/>
            <person name="Schein J.E."/>
            <person name="Zhong S."/>
            <person name="Hamelin R.C."/>
            <person name="Grigoriev I.V."/>
            <person name="Szabo L.J."/>
            <person name="Martin F."/>
        </authorList>
    </citation>
    <scope>NUCLEOTIDE SEQUENCE [LARGE SCALE GENOMIC DNA]</scope>
    <source>
        <strain evidence="3">98AG31 / pathotype 3-4-7</strain>
    </source>
</reference>
<dbReference type="AlphaFoldDB" id="F4RGF5"/>
<evidence type="ECO:0000313" key="2">
    <source>
        <dbReference type="EMBL" id="EGG08660.1"/>
    </source>
</evidence>
<dbReference type="RefSeq" id="XP_007408246.1">
    <property type="nucleotide sequence ID" value="XM_007408184.1"/>
</dbReference>
<dbReference type="HOGENOM" id="CLU_031649_0_0_1"/>
<sequence length="398" mass="44877">MSQIIGSRVLNFVIHLTPNINPYQATADYVDTFLLPCPLPSWSLYVQGFLVLELIIMFLQSAYIIYRRSKTKKMYHISLNAVGLIQLDRANHCGLCYLLYSIFAVAEIVCYQFAQSGHLDEGWPNFLLGIKVLVSIACARVILWLCICHFIFVRQRAVSENLAPKGRLLSTTATWALNIFLVIIILVPSAVIVTVCSQLTHEYGRVRQVVMPVTQHLRDLAHNCTSGTCSVTHVASQVIVLARVMHHIDRLVYDTTVSVYFYVLCDALTFLFYVPFVYLLFQSFKTQRGLDHSTKRQTGGVFSNTVIELAMIFLRVVLGACTIRLIRNGEFIVDANFWLILRIGIPSTISTLGNITLFLILDSLRKNDNIDPASRISLSRFPRLMPIGTYKSDGNSSV</sequence>
<evidence type="ECO:0008006" key="4">
    <source>
        <dbReference type="Google" id="ProtNLM"/>
    </source>
</evidence>
<dbReference type="KEGG" id="mlr:MELLADRAFT_71412"/>
<proteinExistence type="predicted"/>
<keyword evidence="3" id="KW-1185">Reference proteome</keyword>
<evidence type="ECO:0000313" key="3">
    <source>
        <dbReference type="Proteomes" id="UP000001072"/>
    </source>
</evidence>
<name>F4RGF5_MELLP</name>
<dbReference type="InParanoid" id="F4RGF5"/>
<dbReference type="VEuPathDB" id="FungiDB:MELLADRAFT_71412"/>
<dbReference type="Proteomes" id="UP000001072">
    <property type="component" value="Unassembled WGS sequence"/>
</dbReference>
<feature type="transmembrane region" description="Helical" evidence="1">
    <location>
        <begin position="338"/>
        <end position="361"/>
    </location>
</feature>
<feature type="transmembrane region" description="Helical" evidence="1">
    <location>
        <begin position="301"/>
        <end position="326"/>
    </location>
</feature>
<feature type="transmembrane region" description="Helical" evidence="1">
    <location>
        <begin position="259"/>
        <end position="281"/>
    </location>
</feature>
<dbReference type="GeneID" id="18931817"/>
<feature type="transmembrane region" description="Helical" evidence="1">
    <location>
        <begin position="44"/>
        <end position="66"/>
    </location>
</feature>
<dbReference type="EMBL" id="GL883100">
    <property type="protein sequence ID" value="EGG08660.1"/>
    <property type="molecule type" value="Genomic_DNA"/>
</dbReference>
<keyword evidence="1" id="KW-0812">Transmembrane</keyword>
<gene>
    <name evidence="2" type="ORF">MELLADRAFT_71412</name>
</gene>
<feature type="transmembrane region" description="Helical" evidence="1">
    <location>
        <begin position="126"/>
        <end position="152"/>
    </location>
</feature>
<protein>
    <recommendedName>
        <fullName evidence="4">G protein-coupled receptor</fullName>
    </recommendedName>
</protein>
<evidence type="ECO:0000256" key="1">
    <source>
        <dbReference type="SAM" id="Phobius"/>
    </source>
</evidence>
<organism evidence="3">
    <name type="scientific">Melampsora larici-populina (strain 98AG31 / pathotype 3-4-7)</name>
    <name type="common">Poplar leaf rust fungus</name>
    <dbReference type="NCBI Taxonomy" id="747676"/>
    <lineage>
        <taxon>Eukaryota</taxon>
        <taxon>Fungi</taxon>
        <taxon>Dikarya</taxon>
        <taxon>Basidiomycota</taxon>
        <taxon>Pucciniomycotina</taxon>
        <taxon>Pucciniomycetes</taxon>
        <taxon>Pucciniales</taxon>
        <taxon>Melampsoraceae</taxon>
        <taxon>Melampsora</taxon>
    </lineage>
</organism>
<dbReference type="OrthoDB" id="2504686at2759"/>
<feature type="transmembrane region" description="Helical" evidence="1">
    <location>
        <begin position="173"/>
        <end position="195"/>
    </location>
</feature>
<keyword evidence="1" id="KW-0472">Membrane</keyword>
<accession>F4RGF5</accession>